<dbReference type="Pfam" id="PF02770">
    <property type="entry name" value="Acyl-CoA_dh_M"/>
    <property type="match status" value="1"/>
</dbReference>
<keyword evidence="3" id="KW-0560">Oxidoreductase</keyword>
<dbReference type="InterPro" id="IPR046373">
    <property type="entry name" value="Acyl-CoA_Oxase/DH_mid-dom_sf"/>
</dbReference>
<reference evidence="7 8" key="1">
    <citation type="submission" date="2018-01" db="EMBL/GenBank/DDBJ databases">
        <title>Twenty Corynebacterium bovis Genomes.</title>
        <authorList>
            <person name="Gulvik C.A."/>
        </authorList>
    </citation>
    <scope>NUCLEOTIDE SEQUENCE [LARGE SCALE GENOMIC DNA]</scope>
    <source>
        <strain evidence="7 8">16-2004</strain>
    </source>
</reference>
<keyword evidence="4" id="KW-0472">Membrane</keyword>
<dbReference type="Gene3D" id="2.40.110.10">
    <property type="entry name" value="Butyryl-CoA Dehydrogenase, subunit A, domain 2"/>
    <property type="match status" value="1"/>
</dbReference>
<dbReference type="GO" id="GO:0050660">
    <property type="term" value="F:flavin adenine dinucleotide binding"/>
    <property type="evidence" value="ECO:0007669"/>
    <property type="project" value="InterPro"/>
</dbReference>
<evidence type="ECO:0000256" key="2">
    <source>
        <dbReference type="ARBA" id="ARBA00022827"/>
    </source>
</evidence>
<dbReference type="EMBL" id="PQNQ01000025">
    <property type="protein sequence ID" value="RRQ03048.1"/>
    <property type="molecule type" value="Genomic_DNA"/>
</dbReference>
<keyword evidence="8" id="KW-1185">Reference proteome</keyword>
<organism evidence="7 8">
    <name type="scientific">Corynebacterium bovis</name>
    <dbReference type="NCBI Taxonomy" id="36808"/>
    <lineage>
        <taxon>Bacteria</taxon>
        <taxon>Bacillati</taxon>
        <taxon>Actinomycetota</taxon>
        <taxon>Actinomycetes</taxon>
        <taxon>Mycobacteriales</taxon>
        <taxon>Corynebacteriaceae</taxon>
        <taxon>Corynebacterium</taxon>
    </lineage>
</organism>
<feature type="transmembrane region" description="Helical" evidence="4">
    <location>
        <begin position="234"/>
        <end position="256"/>
    </location>
</feature>
<evidence type="ECO:0000259" key="5">
    <source>
        <dbReference type="Pfam" id="PF02770"/>
    </source>
</evidence>
<evidence type="ECO:0000256" key="3">
    <source>
        <dbReference type="ARBA" id="ARBA00023002"/>
    </source>
</evidence>
<dbReference type="AlphaFoldDB" id="A0A3R8PKG1"/>
<evidence type="ECO:0000259" key="6">
    <source>
        <dbReference type="Pfam" id="PF02771"/>
    </source>
</evidence>
<sequence length="377" mass="40620">MKQLDNIRGFCEAEFPGSISAIESGEVNGAVPKDVADHMRRTGLPGALVPASSGGRGLSAVQALRIAVGLGSASASVAVAFAMHGFSVATVASLEEDESRGTLKRVATENLLMCSAFSEGGHGQSLRQPSVAAVRSKDGYWLLNGSKKPCTLAENCDIVTAGIGVESSSSQALHQLAFAVFDRDRDGISSRPFWSNDVIQGAGSDELVFNNVKVSDRDIYLIDSQTAKSDRLDILGTAWFTLVLIGGYAGVALATIEQLYRLGRGKTESRAAALAAAAGDIESVLLASETVSQSIDTRIGYDTLYSILQTRYTLERTLTRHRQELERLAGGSEFIRPSTLTTRTRSTQALQFHPPFWRDQFSEINRFREEGKTFGFL</sequence>
<dbReference type="PANTHER" id="PTHR43884">
    <property type="entry name" value="ACYL-COA DEHYDROGENASE"/>
    <property type="match status" value="1"/>
</dbReference>
<keyword evidence="2" id="KW-0274">FAD</keyword>
<protein>
    <recommendedName>
        <fullName evidence="9">Acyl-CoA dehydrogenase</fullName>
    </recommendedName>
</protein>
<dbReference type="PANTHER" id="PTHR43884:SF20">
    <property type="entry name" value="ACYL-COA DEHYDROGENASE FADE28"/>
    <property type="match status" value="1"/>
</dbReference>
<dbReference type="InterPro" id="IPR009100">
    <property type="entry name" value="AcylCoA_DH/oxidase_NM_dom_sf"/>
</dbReference>
<name>A0A3R8PKG1_9CORY</name>
<dbReference type="InterPro" id="IPR006091">
    <property type="entry name" value="Acyl-CoA_Oxase/DH_mid-dom"/>
</dbReference>
<feature type="domain" description="Acyl-CoA dehydrogenase/oxidase N-terminal" evidence="6">
    <location>
        <begin position="5"/>
        <end position="89"/>
    </location>
</feature>
<evidence type="ECO:0000313" key="7">
    <source>
        <dbReference type="EMBL" id="RRQ03048.1"/>
    </source>
</evidence>
<comment type="caution">
    <text evidence="7">The sequence shown here is derived from an EMBL/GenBank/DDBJ whole genome shotgun (WGS) entry which is preliminary data.</text>
</comment>
<dbReference type="Gene3D" id="1.10.540.10">
    <property type="entry name" value="Acyl-CoA dehydrogenase/oxidase, N-terminal domain"/>
    <property type="match status" value="1"/>
</dbReference>
<evidence type="ECO:0000313" key="8">
    <source>
        <dbReference type="Proteomes" id="UP000278422"/>
    </source>
</evidence>
<dbReference type="InterPro" id="IPR037069">
    <property type="entry name" value="AcylCoA_DH/ox_N_sf"/>
</dbReference>
<evidence type="ECO:0000256" key="4">
    <source>
        <dbReference type="SAM" id="Phobius"/>
    </source>
</evidence>
<feature type="domain" description="Acyl-CoA oxidase/dehydrogenase middle" evidence="5">
    <location>
        <begin position="114"/>
        <end position="212"/>
    </location>
</feature>
<dbReference type="GO" id="GO:0003995">
    <property type="term" value="F:acyl-CoA dehydrogenase activity"/>
    <property type="evidence" value="ECO:0007669"/>
    <property type="project" value="TreeGrafter"/>
</dbReference>
<keyword evidence="4" id="KW-0812">Transmembrane</keyword>
<dbReference type="InterPro" id="IPR013786">
    <property type="entry name" value="AcylCoA_DH/ox_N"/>
</dbReference>
<dbReference type="Pfam" id="PF02771">
    <property type="entry name" value="Acyl-CoA_dh_N"/>
    <property type="match status" value="1"/>
</dbReference>
<gene>
    <name evidence="7" type="ORF">CXF42_08395</name>
</gene>
<dbReference type="RefSeq" id="WP_125175421.1">
    <property type="nucleotide sequence ID" value="NZ_JBHYBM010000011.1"/>
</dbReference>
<evidence type="ECO:0000256" key="1">
    <source>
        <dbReference type="ARBA" id="ARBA00022630"/>
    </source>
</evidence>
<dbReference type="SUPFAM" id="SSF56645">
    <property type="entry name" value="Acyl-CoA dehydrogenase NM domain-like"/>
    <property type="match status" value="1"/>
</dbReference>
<dbReference type="Proteomes" id="UP000278422">
    <property type="component" value="Unassembled WGS sequence"/>
</dbReference>
<keyword evidence="1" id="KW-0285">Flavoprotein</keyword>
<keyword evidence="4" id="KW-1133">Transmembrane helix</keyword>
<evidence type="ECO:0008006" key="9">
    <source>
        <dbReference type="Google" id="ProtNLM"/>
    </source>
</evidence>
<proteinExistence type="predicted"/>
<accession>A0A3R8PKG1</accession>